<protein>
    <submittedName>
        <fullName evidence="2">Uncharacterized protein</fullName>
    </submittedName>
</protein>
<evidence type="ECO:0000313" key="2">
    <source>
        <dbReference type="EMBL" id="ETR74565.1"/>
    </source>
</evidence>
<name>A0A1V1PIP9_9BACT</name>
<evidence type="ECO:0000256" key="1">
    <source>
        <dbReference type="PROSITE-ProRule" id="PRU00339"/>
    </source>
</evidence>
<gene>
    <name evidence="2" type="ORF">OMM_00147</name>
</gene>
<dbReference type="PROSITE" id="PS50005">
    <property type="entry name" value="TPR"/>
    <property type="match status" value="1"/>
</dbReference>
<accession>A0A1V1PIP9</accession>
<organism evidence="2 3">
    <name type="scientific">Candidatus Magnetoglobus multicellularis str. Araruama</name>
    <dbReference type="NCBI Taxonomy" id="890399"/>
    <lineage>
        <taxon>Bacteria</taxon>
        <taxon>Pseudomonadati</taxon>
        <taxon>Thermodesulfobacteriota</taxon>
        <taxon>Desulfobacteria</taxon>
        <taxon>Desulfobacterales</taxon>
        <taxon>Desulfobacteraceae</taxon>
        <taxon>Candidatus Magnetoglobus</taxon>
    </lineage>
</organism>
<dbReference type="InterPro" id="IPR019734">
    <property type="entry name" value="TPR_rpt"/>
</dbReference>
<dbReference type="SUPFAM" id="SSF48452">
    <property type="entry name" value="TPR-like"/>
    <property type="match status" value="1"/>
</dbReference>
<dbReference type="Gene3D" id="1.25.40.10">
    <property type="entry name" value="Tetratricopeptide repeat domain"/>
    <property type="match status" value="1"/>
</dbReference>
<proteinExistence type="predicted"/>
<sequence length="389" mass="45532">MLWDALIIKPKGDQSMQLIHYQWKIVSLMIFLIVCGCSKSQLGVAYFIRPPSKVSQFRDIQRIQIQQPDIHFSNKLGVDLHQLYQQVIQINFARAFCQNPWYQIELASQKNTLSKTIEYKGYEWVNPIATSTNHEYSHKLYLNVGMIESKTSQSEIQIDATLSILLLDPQGKEVYIRLLEGLSTKETIRSNQSQWENMCMHYRLAKKLFQPAIKAVIDDIYPRKIKHVMSIHDNADIRGRYLLAAKAFPESLAHIAEAIKQKERIYVEQKNNILRQYQQLEKDLVTQSRSDNEDYREKRINLSKQKELEIDHARTKLSGDYNNYGTALEALGFIDQAITYYEKAINADPMNYMARLAFHRLVYFRKTSNKELELIRETTEQSLRSQDEL</sequence>
<dbReference type="InterPro" id="IPR011990">
    <property type="entry name" value="TPR-like_helical_dom_sf"/>
</dbReference>
<dbReference type="AlphaFoldDB" id="A0A1V1PIP9"/>
<reference evidence="3" key="1">
    <citation type="submission" date="2012-11" db="EMBL/GenBank/DDBJ databases">
        <authorList>
            <person name="Lucero-Rivera Y.E."/>
            <person name="Tovar-Ramirez D."/>
        </authorList>
    </citation>
    <scope>NUCLEOTIDE SEQUENCE [LARGE SCALE GENOMIC DNA]</scope>
    <source>
        <strain evidence="3">Araruama</strain>
    </source>
</reference>
<keyword evidence="1" id="KW-0802">TPR repeat</keyword>
<dbReference type="Proteomes" id="UP000189670">
    <property type="component" value="Unassembled WGS sequence"/>
</dbReference>
<evidence type="ECO:0000313" key="3">
    <source>
        <dbReference type="Proteomes" id="UP000189670"/>
    </source>
</evidence>
<comment type="caution">
    <text evidence="2">The sequence shown here is derived from an EMBL/GenBank/DDBJ whole genome shotgun (WGS) entry which is preliminary data.</text>
</comment>
<feature type="repeat" description="TPR" evidence="1">
    <location>
        <begin position="318"/>
        <end position="351"/>
    </location>
</feature>
<dbReference type="EMBL" id="ATBP01000004">
    <property type="protein sequence ID" value="ETR74565.1"/>
    <property type="molecule type" value="Genomic_DNA"/>
</dbReference>